<keyword evidence="1" id="KW-0378">Hydrolase</keyword>
<dbReference type="Gene3D" id="2.115.10.20">
    <property type="entry name" value="Glycosyl hydrolase domain, family 43"/>
    <property type="match status" value="2"/>
</dbReference>
<accession>A0A0P0FW94</accession>
<protein>
    <submittedName>
        <fullName evidence="2">Family 43 glycosylhydrolase</fullName>
    </submittedName>
    <submittedName>
        <fullName evidence="1">Glycosyl hydrolases family 43</fullName>
    </submittedName>
</protein>
<reference evidence="2 4" key="2">
    <citation type="journal article" date="2019" name="Nat. Med.">
        <title>A library of human gut bacterial isolates paired with longitudinal multiomics data enables mechanistic microbiome research.</title>
        <authorList>
            <person name="Poyet M."/>
            <person name="Groussin M."/>
            <person name="Gibbons S.M."/>
            <person name="Avila-Pacheco J."/>
            <person name="Jiang X."/>
            <person name="Kearney S.M."/>
            <person name="Perrotta A.R."/>
            <person name="Berdy B."/>
            <person name="Zhao S."/>
            <person name="Lieberman T.D."/>
            <person name="Swanson P.K."/>
            <person name="Smith M."/>
            <person name="Roesemann S."/>
            <person name="Alexander J.E."/>
            <person name="Rich S.A."/>
            <person name="Livny J."/>
            <person name="Vlamakis H."/>
            <person name="Clish C."/>
            <person name="Bullock K."/>
            <person name="Deik A."/>
            <person name="Scott J."/>
            <person name="Pierce K.A."/>
            <person name="Xavier R.J."/>
            <person name="Alm E.J."/>
        </authorList>
    </citation>
    <scope>NUCLEOTIDE SEQUENCE [LARGE SCALE GENOMIC DNA]</scope>
    <source>
        <strain evidence="2 4">BIOML-A7</strain>
    </source>
</reference>
<dbReference type="Proteomes" id="UP000325055">
    <property type="component" value="Unassembled WGS sequence"/>
</dbReference>
<dbReference type="Proteomes" id="UP000061809">
    <property type="component" value="Chromosome"/>
</dbReference>
<evidence type="ECO:0000313" key="2">
    <source>
        <dbReference type="EMBL" id="KAA5409874.1"/>
    </source>
</evidence>
<dbReference type="SUPFAM" id="SSF75005">
    <property type="entry name" value="Arabinanase/levansucrase/invertase"/>
    <property type="match status" value="1"/>
</dbReference>
<dbReference type="KEGG" id="bcel:BcellWH2_02356"/>
<proteinExistence type="predicted"/>
<dbReference type="PATRIC" id="fig|246787.4.peg.2419"/>
<sequence>MIKNLFCFLICIWQCLHVPAQFPETDFQLSVENPFFSDKKWGGAADPVMVWNEHYKEWFVYYTQRRAYYDGQGVEWMHGSSIGIASSKDGKEWKYRGTCVGDENLTNKKHTQTWWAPEVIVQDGLMHMFVTFVPGVYQDWNAKRFIKHFTSKEGMRWKYQSTLSLSTEHCIDAGVCKVRDKWLLWYKDEANDNHTWFAESTDLYHWDVVGPAITDCGHEAPFVWEYDNKYWMIVDAWDKGLRIYSSENGRDTWTYSSTIIGSHPAIYLINGKFIFLCHGSAGKARLNSDRETALYIGELLYEKGRFIHSN</sequence>
<dbReference type="GO" id="GO:0016787">
    <property type="term" value="F:hydrolase activity"/>
    <property type="evidence" value="ECO:0007669"/>
    <property type="project" value="UniProtKB-KW"/>
</dbReference>
<reference evidence="1 3" key="1">
    <citation type="journal article" date="2015" name="Science">
        <title>Genetic determinants of in vivo fitness and diet responsiveness in multiple human gut Bacteroides.</title>
        <authorList>
            <person name="Wu M."/>
            <person name="McNulty N.P."/>
            <person name="Rodionov D.A."/>
            <person name="Khoroshkin M.S."/>
            <person name="Griffin N.W."/>
            <person name="Cheng J."/>
            <person name="Latreille P."/>
            <person name="Kerstetter R.A."/>
            <person name="Terrapon N."/>
            <person name="Henrissat B."/>
            <person name="Osterman A.L."/>
            <person name="Gordon J.I."/>
        </authorList>
    </citation>
    <scope>NUCLEOTIDE SEQUENCE [LARGE SCALE GENOMIC DNA]</scope>
    <source>
        <strain evidence="1 3">WH2</strain>
    </source>
</reference>
<name>A0A0P0FW94_9BACE</name>
<evidence type="ECO:0000313" key="4">
    <source>
        <dbReference type="Proteomes" id="UP000325055"/>
    </source>
</evidence>
<gene>
    <name evidence="1" type="ORF">BcellWH2_02356</name>
    <name evidence="2" type="ORF">F2Y86_06700</name>
</gene>
<organism evidence="1 3">
    <name type="scientific">Bacteroides cellulosilyticus</name>
    <dbReference type="NCBI Taxonomy" id="246787"/>
    <lineage>
        <taxon>Bacteria</taxon>
        <taxon>Pseudomonadati</taxon>
        <taxon>Bacteroidota</taxon>
        <taxon>Bacteroidia</taxon>
        <taxon>Bacteroidales</taxon>
        <taxon>Bacteroidaceae</taxon>
        <taxon>Bacteroides</taxon>
    </lineage>
</organism>
<dbReference type="EMBL" id="VVYW01000005">
    <property type="protein sequence ID" value="KAA5409874.1"/>
    <property type="molecule type" value="Genomic_DNA"/>
</dbReference>
<dbReference type="CDD" id="cd08984">
    <property type="entry name" value="GH43-like"/>
    <property type="match status" value="1"/>
</dbReference>
<evidence type="ECO:0000313" key="3">
    <source>
        <dbReference type="Proteomes" id="UP000061809"/>
    </source>
</evidence>
<dbReference type="RefSeq" id="WP_007210837.1">
    <property type="nucleotide sequence ID" value="NZ_CP012801.1"/>
</dbReference>
<dbReference type="InterPro" id="IPR023296">
    <property type="entry name" value="Glyco_hydro_beta-prop_sf"/>
</dbReference>
<dbReference type="EMBL" id="CP012801">
    <property type="protein sequence ID" value="ALJ59596.1"/>
    <property type="molecule type" value="Genomic_DNA"/>
</dbReference>
<evidence type="ECO:0000313" key="1">
    <source>
        <dbReference type="EMBL" id="ALJ59596.1"/>
    </source>
</evidence>
<dbReference type="AlphaFoldDB" id="A0A0P0FW94"/>